<feature type="transmembrane region" description="Helical" evidence="1">
    <location>
        <begin position="70"/>
        <end position="92"/>
    </location>
</feature>
<sequence length="105" mass="11110">MRFVARVLSLIFLVFAVLAGLVDAIQSVAASELVLTPLIEAWSASSPDTLGFVEGLVAQYLPGPAWDTGLAWVLAQPASAVFLAVSLLFYLAGYRRAKPAGRFAA</sequence>
<name>A0ABT1CS87_9HYPH</name>
<accession>A0ABT1CS87</accession>
<reference evidence="2 3" key="1">
    <citation type="submission" date="2020-01" db="EMBL/GenBank/DDBJ databases">
        <title>Genomes of bacteria type strains.</title>
        <authorList>
            <person name="Chen J."/>
            <person name="Zhu S."/>
            <person name="Yang J."/>
        </authorList>
    </citation>
    <scope>NUCLEOTIDE SEQUENCE [LARGE SCALE GENOMIC DNA]</scope>
    <source>
        <strain evidence="2 3">DSM 16655</strain>
    </source>
</reference>
<dbReference type="RefSeq" id="WP_152010829.1">
    <property type="nucleotide sequence ID" value="NZ_CP159480.1"/>
</dbReference>
<keyword evidence="3" id="KW-1185">Reference proteome</keyword>
<keyword evidence="1" id="KW-1133">Transmembrane helix</keyword>
<protein>
    <submittedName>
        <fullName evidence="2">Uncharacterized protein</fullName>
    </submittedName>
</protein>
<keyword evidence="1" id="KW-0472">Membrane</keyword>
<evidence type="ECO:0000313" key="3">
    <source>
        <dbReference type="Proteomes" id="UP001320715"/>
    </source>
</evidence>
<organism evidence="2 3">
    <name type="scientific">Hoeflea alexandrii</name>
    <dbReference type="NCBI Taxonomy" id="288436"/>
    <lineage>
        <taxon>Bacteria</taxon>
        <taxon>Pseudomonadati</taxon>
        <taxon>Pseudomonadota</taxon>
        <taxon>Alphaproteobacteria</taxon>
        <taxon>Hyphomicrobiales</taxon>
        <taxon>Rhizobiaceae</taxon>
        <taxon>Hoeflea</taxon>
    </lineage>
</organism>
<comment type="caution">
    <text evidence="2">The sequence shown here is derived from an EMBL/GenBank/DDBJ whole genome shotgun (WGS) entry which is preliminary data.</text>
</comment>
<proteinExistence type="predicted"/>
<evidence type="ECO:0000313" key="2">
    <source>
        <dbReference type="EMBL" id="MCO6409042.1"/>
    </source>
</evidence>
<dbReference type="EMBL" id="JAAAML010000002">
    <property type="protein sequence ID" value="MCO6409042.1"/>
    <property type="molecule type" value="Genomic_DNA"/>
</dbReference>
<keyword evidence="1" id="KW-0812">Transmembrane</keyword>
<evidence type="ECO:0000256" key="1">
    <source>
        <dbReference type="SAM" id="Phobius"/>
    </source>
</evidence>
<dbReference type="Proteomes" id="UP001320715">
    <property type="component" value="Unassembled WGS sequence"/>
</dbReference>
<gene>
    <name evidence="2" type="ORF">GTW23_12720</name>
</gene>